<dbReference type="RefSeq" id="WP_052835153.1">
    <property type="nucleotide sequence ID" value="NZ_CDRZ01000005.1"/>
</dbReference>
<dbReference type="Pfam" id="PF10704">
    <property type="entry name" value="DUF2508"/>
    <property type="match status" value="1"/>
</dbReference>
<accession>A0A0B7MID6</accession>
<evidence type="ECO:0000313" key="1">
    <source>
        <dbReference type="EMBL" id="CEO87412.1"/>
    </source>
</evidence>
<dbReference type="AlphaFoldDB" id="A0A0B7MID6"/>
<name>A0A0B7MID6_9FIRM</name>
<dbReference type="EMBL" id="CDRZ01000005">
    <property type="protein sequence ID" value="CEO87412.1"/>
    <property type="molecule type" value="Genomic_DNA"/>
</dbReference>
<organism evidence="1 2">
    <name type="scientific">Syntrophaceticus schinkii</name>
    <dbReference type="NCBI Taxonomy" id="499207"/>
    <lineage>
        <taxon>Bacteria</taxon>
        <taxon>Bacillati</taxon>
        <taxon>Bacillota</taxon>
        <taxon>Clostridia</taxon>
        <taxon>Thermoanaerobacterales</taxon>
        <taxon>Thermoanaerobacterales Family III. Incertae Sedis</taxon>
        <taxon>Syntrophaceticus</taxon>
    </lineage>
</organism>
<dbReference type="OrthoDB" id="1809893at2"/>
<evidence type="ECO:0008006" key="3">
    <source>
        <dbReference type="Google" id="ProtNLM"/>
    </source>
</evidence>
<gene>
    <name evidence="1" type="ORF">SSCH_1020017</name>
</gene>
<evidence type="ECO:0000313" key="2">
    <source>
        <dbReference type="Proteomes" id="UP000046155"/>
    </source>
</evidence>
<protein>
    <recommendedName>
        <fullName evidence="3">DUF2508 domain-containing protein</fullName>
    </recommendedName>
</protein>
<dbReference type="InterPro" id="IPR019644">
    <property type="entry name" value="DUF2508"/>
</dbReference>
<reference evidence="2" key="1">
    <citation type="submission" date="2015-01" db="EMBL/GenBank/DDBJ databases">
        <authorList>
            <person name="Manzoor Shahid"/>
            <person name="Zubair Saima"/>
        </authorList>
    </citation>
    <scope>NUCLEOTIDE SEQUENCE [LARGE SCALE GENOMIC DNA]</scope>
    <source>
        <strain evidence="2">Sp3</strain>
    </source>
</reference>
<dbReference type="Proteomes" id="UP000046155">
    <property type="component" value="Unassembled WGS sequence"/>
</dbReference>
<proteinExistence type="predicted"/>
<sequence length="83" mass="10017">MIARLINQNRSLTQVFRSKERNKFNDDYLALTEAHSEWLAARDFFEQATDPDLVDYAILSLKAAEKRYVYLMERMWKEERKEV</sequence>
<keyword evidence="2" id="KW-1185">Reference proteome</keyword>